<evidence type="ECO:0000313" key="11">
    <source>
        <dbReference type="Proteomes" id="UP000094463"/>
    </source>
</evidence>
<feature type="compositionally biased region" description="Polar residues" evidence="7">
    <location>
        <begin position="93"/>
        <end position="104"/>
    </location>
</feature>
<dbReference type="PATRIC" id="fig|632773.3.peg.1398"/>
<keyword evidence="11" id="KW-1185">Reference proteome</keyword>
<dbReference type="InterPro" id="IPR050743">
    <property type="entry name" value="2-oxoacid_DH_E2_comp"/>
</dbReference>
<feature type="region of interest" description="Disordered" evidence="7">
    <location>
        <begin position="80"/>
        <end position="112"/>
    </location>
</feature>
<name>A0A1D7QUK6_9BACI</name>
<dbReference type="KEGG" id="bbev:BBEV_1323"/>
<evidence type="ECO:0000313" key="10">
    <source>
        <dbReference type="EMBL" id="AOM82687.1"/>
    </source>
</evidence>
<dbReference type="PANTHER" id="PTHR43178:SF5">
    <property type="entry name" value="LIPOAMIDE ACYLTRANSFERASE COMPONENT OF BRANCHED-CHAIN ALPHA-KETO ACID DEHYDROGENASE COMPLEX, MITOCHONDRIAL"/>
    <property type="match status" value="1"/>
</dbReference>
<dbReference type="STRING" id="632773.BBEV_1323"/>
<dbReference type="CDD" id="cd06849">
    <property type="entry name" value="lipoyl_domain"/>
    <property type="match status" value="1"/>
</dbReference>
<dbReference type="Pfam" id="PF00198">
    <property type="entry name" value="2-oxoacid_dh"/>
    <property type="match status" value="1"/>
</dbReference>
<keyword evidence="5 6" id="KW-0012">Acyltransferase</keyword>
<dbReference type="GO" id="GO:0031405">
    <property type="term" value="F:lipoic acid binding"/>
    <property type="evidence" value="ECO:0007669"/>
    <property type="project" value="TreeGrafter"/>
</dbReference>
<dbReference type="Proteomes" id="UP000094463">
    <property type="component" value="Chromosome"/>
</dbReference>
<comment type="cofactor">
    <cofactor evidence="1 6">
        <name>(R)-lipoate</name>
        <dbReference type="ChEBI" id="CHEBI:83088"/>
    </cofactor>
</comment>
<dbReference type="OrthoDB" id="9805770at2"/>
<dbReference type="SUPFAM" id="SSF52777">
    <property type="entry name" value="CoA-dependent acyltransferases"/>
    <property type="match status" value="1"/>
</dbReference>
<proteinExistence type="inferred from homology"/>
<feature type="region of interest" description="Disordered" evidence="7">
    <location>
        <begin position="153"/>
        <end position="190"/>
    </location>
</feature>
<evidence type="ECO:0000256" key="6">
    <source>
        <dbReference type="RuleBase" id="RU003423"/>
    </source>
</evidence>
<keyword evidence="3 6" id="KW-0808">Transferase</keyword>
<gene>
    <name evidence="10" type="primary">bfmBB</name>
    <name evidence="10" type="ORF">BBEV_1323</name>
</gene>
<dbReference type="PANTHER" id="PTHR43178">
    <property type="entry name" value="DIHYDROLIPOAMIDE ACETYLTRANSFERASE COMPONENT OF PYRUVATE DEHYDROGENASE COMPLEX"/>
    <property type="match status" value="1"/>
</dbReference>
<dbReference type="EMBL" id="CP012502">
    <property type="protein sequence ID" value="AOM82687.1"/>
    <property type="molecule type" value="Genomic_DNA"/>
</dbReference>
<feature type="domain" description="Peripheral subunit-binding (PSBD)" evidence="9">
    <location>
        <begin position="114"/>
        <end position="151"/>
    </location>
</feature>
<evidence type="ECO:0000256" key="5">
    <source>
        <dbReference type="ARBA" id="ARBA00023315"/>
    </source>
</evidence>
<feature type="compositionally biased region" description="Basic and acidic residues" evidence="7">
    <location>
        <begin position="177"/>
        <end position="190"/>
    </location>
</feature>
<accession>A0A1D7QUK6</accession>
<dbReference type="FunFam" id="3.30.559.10:FF:000007">
    <property type="entry name" value="Dihydrolipoamide acetyltransferase component of pyruvate dehydrogenase complex"/>
    <property type="match status" value="1"/>
</dbReference>
<evidence type="ECO:0000256" key="1">
    <source>
        <dbReference type="ARBA" id="ARBA00001938"/>
    </source>
</evidence>
<dbReference type="AlphaFoldDB" id="A0A1D7QUK6"/>
<dbReference type="RefSeq" id="WP_069364748.1">
    <property type="nucleotide sequence ID" value="NZ_CP012502.1"/>
</dbReference>
<reference evidence="10 11" key="1">
    <citation type="submission" date="2015-08" db="EMBL/GenBank/DDBJ databases">
        <title>The complete genome sequence of Bacillus beveridgei MLTeJB.</title>
        <authorList>
            <person name="Hanson T.E."/>
            <person name="Mesa C."/>
            <person name="Basesman S.M."/>
            <person name="Oremland R.S."/>
        </authorList>
    </citation>
    <scope>NUCLEOTIDE SEQUENCE [LARGE SCALE GENOMIC DNA]</scope>
    <source>
        <strain evidence="10 11">MLTeJB</strain>
    </source>
</reference>
<dbReference type="Pfam" id="PF00364">
    <property type="entry name" value="Biotin_lipoyl"/>
    <property type="match status" value="1"/>
</dbReference>
<dbReference type="InterPro" id="IPR023213">
    <property type="entry name" value="CAT-like_dom_sf"/>
</dbReference>
<evidence type="ECO:0000256" key="2">
    <source>
        <dbReference type="ARBA" id="ARBA00007317"/>
    </source>
</evidence>
<comment type="similarity">
    <text evidence="2 6">Belongs to the 2-oxoacid dehydrogenase family.</text>
</comment>
<dbReference type="InterPro" id="IPR000089">
    <property type="entry name" value="Biotin_lipoyl"/>
</dbReference>
<dbReference type="GO" id="GO:0005737">
    <property type="term" value="C:cytoplasm"/>
    <property type="evidence" value="ECO:0007669"/>
    <property type="project" value="TreeGrafter"/>
</dbReference>
<evidence type="ECO:0000259" key="8">
    <source>
        <dbReference type="PROSITE" id="PS50968"/>
    </source>
</evidence>
<dbReference type="InterPro" id="IPR011053">
    <property type="entry name" value="Single_hybrid_motif"/>
</dbReference>
<dbReference type="InterPro" id="IPR004167">
    <property type="entry name" value="PSBD"/>
</dbReference>
<dbReference type="Gene3D" id="2.40.50.100">
    <property type="match status" value="1"/>
</dbReference>
<dbReference type="EC" id="2.3.1.-" evidence="6"/>
<dbReference type="InterPro" id="IPR001078">
    <property type="entry name" value="2-oxoacid_DH_actylTfrase"/>
</dbReference>
<organism evidence="10 11">
    <name type="scientific">Salisediminibacterium beveridgei</name>
    <dbReference type="NCBI Taxonomy" id="632773"/>
    <lineage>
        <taxon>Bacteria</taxon>
        <taxon>Bacillati</taxon>
        <taxon>Bacillota</taxon>
        <taxon>Bacilli</taxon>
        <taxon>Bacillales</taxon>
        <taxon>Bacillaceae</taxon>
        <taxon>Salisediminibacterium</taxon>
    </lineage>
</organism>
<keyword evidence="4 6" id="KW-0450">Lipoyl</keyword>
<dbReference type="GO" id="GO:0016407">
    <property type="term" value="F:acetyltransferase activity"/>
    <property type="evidence" value="ECO:0007669"/>
    <property type="project" value="TreeGrafter"/>
</dbReference>
<dbReference type="PROSITE" id="PS51826">
    <property type="entry name" value="PSBD"/>
    <property type="match status" value="1"/>
</dbReference>
<dbReference type="Pfam" id="PF02817">
    <property type="entry name" value="E3_binding"/>
    <property type="match status" value="1"/>
</dbReference>
<evidence type="ECO:0000259" key="9">
    <source>
        <dbReference type="PROSITE" id="PS51826"/>
    </source>
</evidence>
<dbReference type="PROSITE" id="PS00189">
    <property type="entry name" value="LIPOYL"/>
    <property type="match status" value="1"/>
</dbReference>
<feature type="domain" description="Lipoyl-binding" evidence="8">
    <location>
        <begin position="2"/>
        <end position="77"/>
    </location>
</feature>
<dbReference type="Gene3D" id="4.10.320.10">
    <property type="entry name" value="E3-binding domain"/>
    <property type="match status" value="1"/>
</dbReference>
<dbReference type="SUPFAM" id="SSF47005">
    <property type="entry name" value="Peripheral subunit-binding domain of 2-oxo acid dehydrogenase complex"/>
    <property type="match status" value="1"/>
</dbReference>
<sequence>MSTEITMPQLGESVTEGTITKWLVEPGDQVQKYDPIAEVMTDKVNAEVPSSYTGVIDELIAQVDETIEVGEVICKMTVEGATAEPETERNEETPQQVTQAVQSSPEKDDSQKLRYSPAVLKLSQEHQLDLKTIQGSGKGGRITRKDVLKAIDEGVPQKSQPDAPEQPVIKEPANLESKTDVSDSGREEKVPVTGVRKAIAQNMVNSKQTSPHAWMMVEVDVTNLVNVREKIKHTFKQNEGYNLTFLPFFMEAVIDGLKTFPQVNASWQGDHIVRYKDVHLSVAMATENELFVPVIRHADEKNIKGLARALQDLGQKVKAGKLTTEDMKGGTFTLNNTGSFGSIQSQPIINQPQAAILSVESIVKRPVVIEGDAIAIRHMVNLCMSLDHRVMDGLIAGKFMQHVKEKLEGIQSDQLSL</sequence>
<dbReference type="PROSITE" id="PS50968">
    <property type="entry name" value="BIOTINYL_LIPOYL"/>
    <property type="match status" value="1"/>
</dbReference>
<evidence type="ECO:0000256" key="7">
    <source>
        <dbReference type="SAM" id="MobiDB-lite"/>
    </source>
</evidence>
<dbReference type="InterPro" id="IPR003016">
    <property type="entry name" value="2-oxoA_DH_lipoyl-BS"/>
</dbReference>
<evidence type="ECO:0000256" key="4">
    <source>
        <dbReference type="ARBA" id="ARBA00022823"/>
    </source>
</evidence>
<protein>
    <recommendedName>
        <fullName evidence="6">Dihydrolipoamide acetyltransferase component of pyruvate dehydrogenase complex</fullName>
        <ecNumber evidence="6">2.3.1.-</ecNumber>
    </recommendedName>
</protein>
<dbReference type="Gene3D" id="3.30.559.10">
    <property type="entry name" value="Chloramphenicol acetyltransferase-like domain"/>
    <property type="match status" value="1"/>
</dbReference>
<dbReference type="InterPro" id="IPR036625">
    <property type="entry name" value="E3-bd_dom_sf"/>
</dbReference>
<dbReference type="SUPFAM" id="SSF51230">
    <property type="entry name" value="Single hybrid motif"/>
    <property type="match status" value="1"/>
</dbReference>
<evidence type="ECO:0000256" key="3">
    <source>
        <dbReference type="ARBA" id="ARBA00022679"/>
    </source>
</evidence>